<dbReference type="EMBL" id="VDEP01000176">
    <property type="protein sequence ID" value="KAA1125681.1"/>
    <property type="molecule type" value="Genomic_DNA"/>
</dbReference>
<sequence>MNRRPRKKARPDSSPPSSSATNAIEVPAPSTQAEESNDEPPASAGMTHLTDQEELARAQKIAKTAISSSYASYNTPELSNQLDKNGRRMIAYPCKM</sequence>
<name>A0A5B0RI90_PUCGR</name>
<accession>A0A5B0RI90</accession>
<evidence type="ECO:0000313" key="2">
    <source>
        <dbReference type="EMBL" id="KAA1125681.1"/>
    </source>
</evidence>
<protein>
    <submittedName>
        <fullName evidence="2">Uncharacterized protein</fullName>
    </submittedName>
</protein>
<gene>
    <name evidence="2" type="ORF">PGTUg99_021439</name>
</gene>
<comment type="caution">
    <text evidence="2">The sequence shown here is derived from an EMBL/GenBank/DDBJ whole genome shotgun (WGS) entry which is preliminary data.</text>
</comment>
<organism evidence="2 3">
    <name type="scientific">Puccinia graminis f. sp. tritici</name>
    <dbReference type="NCBI Taxonomy" id="56615"/>
    <lineage>
        <taxon>Eukaryota</taxon>
        <taxon>Fungi</taxon>
        <taxon>Dikarya</taxon>
        <taxon>Basidiomycota</taxon>
        <taxon>Pucciniomycotina</taxon>
        <taxon>Pucciniomycetes</taxon>
        <taxon>Pucciniales</taxon>
        <taxon>Pucciniaceae</taxon>
        <taxon>Puccinia</taxon>
    </lineage>
</organism>
<proteinExistence type="predicted"/>
<evidence type="ECO:0000313" key="3">
    <source>
        <dbReference type="Proteomes" id="UP000325313"/>
    </source>
</evidence>
<evidence type="ECO:0000256" key="1">
    <source>
        <dbReference type="SAM" id="MobiDB-lite"/>
    </source>
</evidence>
<dbReference type="Proteomes" id="UP000325313">
    <property type="component" value="Unassembled WGS sequence"/>
</dbReference>
<feature type="region of interest" description="Disordered" evidence="1">
    <location>
        <begin position="1"/>
        <end position="54"/>
    </location>
</feature>
<reference evidence="2 3" key="1">
    <citation type="submission" date="2019-05" db="EMBL/GenBank/DDBJ databases">
        <title>Emergence of the Ug99 lineage of the wheat stem rust pathogen through somatic hybridization.</title>
        <authorList>
            <person name="Li F."/>
            <person name="Upadhyaya N.M."/>
            <person name="Sperschneider J."/>
            <person name="Matny O."/>
            <person name="Nguyen-Phuc H."/>
            <person name="Mago R."/>
            <person name="Raley C."/>
            <person name="Miller M.E."/>
            <person name="Silverstein K.A.T."/>
            <person name="Henningsen E."/>
            <person name="Hirsch C.D."/>
            <person name="Visser B."/>
            <person name="Pretorius Z.A."/>
            <person name="Steffenson B.J."/>
            <person name="Schwessinger B."/>
            <person name="Dodds P.N."/>
            <person name="Figueroa M."/>
        </authorList>
    </citation>
    <scope>NUCLEOTIDE SEQUENCE [LARGE SCALE GENOMIC DNA]</scope>
    <source>
        <strain evidence="2 3">Ug99</strain>
    </source>
</reference>
<dbReference type="AlphaFoldDB" id="A0A5B0RI90"/>